<organism evidence="3">
    <name type="scientific">Ananas comosus var. bracteatus</name>
    <name type="common">red pineapple</name>
    <dbReference type="NCBI Taxonomy" id="296719"/>
    <lineage>
        <taxon>Eukaryota</taxon>
        <taxon>Viridiplantae</taxon>
        <taxon>Streptophyta</taxon>
        <taxon>Embryophyta</taxon>
        <taxon>Tracheophyta</taxon>
        <taxon>Spermatophyta</taxon>
        <taxon>Magnoliopsida</taxon>
        <taxon>Liliopsida</taxon>
        <taxon>Poales</taxon>
        <taxon>Bromeliaceae</taxon>
        <taxon>Bromelioideae</taxon>
        <taxon>Ananas</taxon>
    </lineage>
</organism>
<evidence type="ECO:0000313" key="3">
    <source>
        <dbReference type="EMBL" id="CAD1834983.1"/>
    </source>
</evidence>
<feature type="coiled-coil region" evidence="1">
    <location>
        <begin position="239"/>
        <end position="266"/>
    </location>
</feature>
<dbReference type="AlphaFoldDB" id="A0A6V7PWB4"/>
<reference evidence="3" key="1">
    <citation type="submission" date="2020-07" db="EMBL/GenBank/DDBJ databases">
        <authorList>
            <person name="Lin J."/>
        </authorList>
    </citation>
    <scope>NUCLEOTIDE SEQUENCE</scope>
</reference>
<accession>A0A6V7PWB4</accession>
<gene>
    <name evidence="3" type="ORF">CB5_LOCUS18194</name>
</gene>
<feature type="compositionally biased region" description="Low complexity" evidence="2">
    <location>
        <begin position="199"/>
        <end position="208"/>
    </location>
</feature>
<evidence type="ECO:0000256" key="2">
    <source>
        <dbReference type="SAM" id="MobiDB-lite"/>
    </source>
</evidence>
<feature type="region of interest" description="Disordered" evidence="2">
    <location>
        <begin position="188"/>
        <end position="220"/>
    </location>
</feature>
<keyword evidence="1" id="KW-0175">Coiled coil</keyword>
<dbReference type="EMBL" id="LR862152">
    <property type="protein sequence ID" value="CAD1834983.1"/>
    <property type="molecule type" value="Genomic_DNA"/>
</dbReference>
<sequence>MWNRPRVVLVSFGKAKDIRITKVHWKRVHESKWCEPALEQNCSRDRSLAGRDRSHQRVLRVCLRQPVPGREGPVPERDPSEKARNLKQEHLEAFESLTIEQCEKLEKSPNRVFWEIQPNNPVYRKVPDVDKTWGLRHPTAFCTRYTDLRHVATLRLSSFMLLMILSWWEGTITEKSQVDETEFIVHFPGSDGTRRRSSSRSARGRTSGVPEQIDASGDSERREQLATLVGVVRQQADVVQRQQEAAMRQEEQMKRLQETVDRLVAAPAAARRELPGVAAEIFPSGSGDPTPVGSEPL</sequence>
<proteinExistence type="predicted"/>
<evidence type="ECO:0000256" key="1">
    <source>
        <dbReference type="SAM" id="Coils"/>
    </source>
</evidence>
<protein>
    <submittedName>
        <fullName evidence="3">Uncharacterized protein</fullName>
    </submittedName>
</protein>
<name>A0A6V7PWB4_ANACO</name>